<protein>
    <submittedName>
        <fullName evidence="3">G_PROTEIN_RECEP_F1_2 domain-containing protein</fullName>
    </submittedName>
</protein>
<dbReference type="Proteomes" id="UP000095287">
    <property type="component" value="Unplaced"/>
</dbReference>
<feature type="transmembrane region" description="Helical" evidence="1">
    <location>
        <begin position="35"/>
        <end position="56"/>
    </location>
</feature>
<keyword evidence="1" id="KW-0472">Membrane</keyword>
<organism evidence="2 3">
    <name type="scientific">Steinernema glaseri</name>
    <dbReference type="NCBI Taxonomy" id="37863"/>
    <lineage>
        <taxon>Eukaryota</taxon>
        <taxon>Metazoa</taxon>
        <taxon>Ecdysozoa</taxon>
        <taxon>Nematoda</taxon>
        <taxon>Chromadorea</taxon>
        <taxon>Rhabditida</taxon>
        <taxon>Tylenchina</taxon>
        <taxon>Panagrolaimomorpha</taxon>
        <taxon>Strongyloidoidea</taxon>
        <taxon>Steinernematidae</taxon>
        <taxon>Steinernema</taxon>
    </lineage>
</organism>
<feature type="transmembrane region" description="Helical" evidence="1">
    <location>
        <begin position="76"/>
        <end position="98"/>
    </location>
</feature>
<name>A0A1I7YKX2_9BILA</name>
<dbReference type="AlphaFoldDB" id="A0A1I7YKX2"/>
<accession>A0A1I7YKX2</accession>
<keyword evidence="1" id="KW-1133">Transmembrane helix</keyword>
<evidence type="ECO:0000256" key="1">
    <source>
        <dbReference type="SAM" id="Phobius"/>
    </source>
</evidence>
<evidence type="ECO:0000313" key="2">
    <source>
        <dbReference type="Proteomes" id="UP000095287"/>
    </source>
</evidence>
<reference evidence="3" key="1">
    <citation type="submission" date="2016-11" db="UniProtKB">
        <authorList>
            <consortium name="WormBaseParasite"/>
        </authorList>
    </citation>
    <scope>IDENTIFICATION</scope>
</reference>
<keyword evidence="1" id="KW-0812">Transmembrane</keyword>
<keyword evidence="2" id="KW-1185">Reference proteome</keyword>
<proteinExistence type="predicted"/>
<evidence type="ECO:0000313" key="3">
    <source>
        <dbReference type="WBParaSite" id="L893_g17353.t1"/>
    </source>
</evidence>
<sequence>MRQIHDCIGPKEAKWKRKRRDGRCLETSHVRTEAYTLVLAVYGMAVSVLKRCFYIVCWPLISRGHLLTVLVRETTVALLSGLLDLVAALLLVYTNAIVTYRV</sequence>
<dbReference type="WBParaSite" id="L893_g17353.t1">
    <property type="protein sequence ID" value="L893_g17353.t1"/>
    <property type="gene ID" value="L893_g17353"/>
</dbReference>